<gene>
    <name evidence="8" type="primary">cysC</name>
    <name evidence="8" type="ORF">Csp_A05720</name>
</gene>
<keyword evidence="4 6" id="KW-0547">Nucleotide-binding</keyword>
<feature type="domain" description="APS kinase" evidence="7">
    <location>
        <begin position="39"/>
        <end position="189"/>
    </location>
</feature>
<keyword evidence="6 8" id="KW-0418">Kinase</keyword>
<dbReference type="PANTHER" id="PTHR42700:SF1">
    <property type="entry name" value="SULFATE ADENYLYLTRANSFERASE"/>
    <property type="match status" value="1"/>
</dbReference>
<evidence type="ECO:0000256" key="2">
    <source>
        <dbReference type="ARBA" id="ARBA00012121"/>
    </source>
</evidence>
<comment type="function">
    <text evidence="6">Catalyzes the synthesis of activated sulfate.</text>
</comment>
<dbReference type="GO" id="GO:0005524">
    <property type="term" value="F:ATP binding"/>
    <property type="evidence" value="ECO:0007669"/>
    <property type="project" value="UniProtKB-KW"/>
</dbReference>
<dbReference type="NCBIfam" id="TIGR00455">
    <property type="entry name" value="apsK"/>
    <property type="match status" value="1"/>
</dbReference>
<evidence type="ECO:0000256" key="3">
    <source>
        <dbReference type="ARBA" id="ARBA00022679"/>
    </source>
</evidence>
<dbReference type="GO" id="GO:0005737">
    <property type="term" value="C:cytoplasm"/>
    <property type="evidence" value="ECO:0007669"/>
    <property type="project" value="TreeGrafter"/>
</dbReference>
<comment type="pathway">
    <text evidence="6">Sulfur metabolism; hydrogen sulfide biosynthesis; sulfite from sulfate: step 2/3.</text>
</comment>
<evidence type="ECO:0000313" key="8">
    <source>
        <dbReference type="EMBL" id="CBA28126.1"/>
    </source>
</evidence>
<accession>C9Y8X1</accession>
<protein>
    <recommendedName>
        <fullName evidence="2 6">Adenylyl-sulfate kinase</fullName>
        <ecNumber evidence="2 6">2.7.1.25</ecNumber>
    </recommendedName>
</protein>
<dbReference type="InterPro" id="IPR027417">
    <property type="entry name" value="P-loop_NTPase"/>
</dbReference>
<dbReference type="AlphaFoldDB" id="C9Y8X1"/>
<dbReference type="NCBIfam" id="NF003013">
    <property type="entry name" value="PRK03846.1"/>
    <property type="match status" value="1"/>
</dbReference>
<keyword evidence="8" id="KW-0548">Nucleotidyltransferase</keyword>
<dbReference type="EC" id="2.7.1.25" evidence="2 6"/>
<sequence length="211" mass="22675">MACAPRCAGHSARPVQQVCRVSILEDRKPKSARGVGVMKPCCFWMTGLSGAGKTTLAHAMRERVNADGVVRLVVLDGDEVRASLCKDLGFSAADRQENSRRLAAMARLLVDAGLVVVVSAISPYRAARESARSAFVEGTFWEVHVATPLQTCMARDVKGLYRKAREGSLGNLTGVGADYEEPLTPDIRVLGEGDIHEAVSLLLDKLGLDLN</sequence>
<proteinExistence type="inferred from homology"/>
<dbReference type="GO" id="GO:0010134">
    <property type="term" value="P:sulfate assimilation via adenylyl sulfate reduction"/>
    <property type="evidence" value="ECO:0007669"/>
    <property type="project" value="TreeGrafter"/>
</dbReference>
<evidence type="ECO:0000259" key="7">
    <source>
        <dbReference type="Pfam" id="PF01583"/>
    </source>
</evidence>
<dbReference type="UniPathway" id="UPA00140">
    <property type="reaction ID" value="UER00205"/>
</dbReference>
<dbReference type="InterPro" id="IPR059117">
    <property type="entry name" value="APS_kinase_dom"/>
</dbReference>
<keyword evidence="5 6" id="KW-0067">ATP-binding</keyword>
<dbReference type="GO" id="GO:0019379">
    <property type="term" value="P:sulfate assimilation, phosphoadenylyl sulfate reduction by phosphoadenylyl-sulfate reductase (thioredoxin)"/>
    <property type="evidence" value="ECO:0007669"/>
    <property type="project" value="TreeGrafter"/>
</dbReference>
<reference evidence="8" key="1">
    <citation type="journal article" date="2010" name="Nature">
        <title>The dynamic genome of Hydra.</title>
        <authorList>
            <person name="Chapman J.A."/>
            <person name="Kirkness E.F."/>
            <person name="Simakov O."/>
            <person name="Hampson S.E."/>
            <person name="Mitros T."/>
            <person name="Weinmaier T."/>
            <person name="Rattei T."/>
            <person name="Balasubramanian P.G."/>
            <person name="Borman J."/>
            <person name="Busam D."/>
            <person name="Disbennett K."/>
            <person name="Pfannkoch C."/>
            <person name="Sumin N."/>
            <person name="Sutton G."/>
            <person name="Viswanathan L."/>
            <person name="Walenz B."/>
            <person name="Goodstein D.M."/>
            <person name="Hellsten U."/>
            <person name="Kawashima T."/>
            <person name="Prochnik S.E."/>
            <person name="Putnam N.H."/>
            <person name="Shu S."/>
            <person name="Blumberg B."/>
            <person name="Dana C.E."/>
            <person name="Gee L."/>
            <person name="Kibler D.F."/>
            <person name="Law L."/>
            <person name="Lindgens D."/>
            <person name="Martinez D.E."/>
            <person name="Peng J."/>
            <person name="Wigge P.A."/>
            <person name="Bertulat B."/>
            <person name="Guder C."/>
            <person name="Nakamura Y."/>
            <person name="Ozbek S."/>
            <person name="Watanabe H."/>
            <person name="Khalturin K."/>
            <person name="Hemmrich G."/>
            <person name="Franke A."/>
            <person name="Augustin R."/>
            <person name="Fraune S."/>
            <person name="Hayakawa E."/>
            <person name="Hayakawa S."/>
            <person name="Hirose M."/>
            <person name="Hwang J."/>
            <person name="Ikeo K."/>
            <person name="Nishimiya-Fujisawa C."/>
            <person name="Ogura A."/>
            <person name="Takahashi T."/>
            <person name="Steinmetz P.R."/>
            <person name="Zhang X."/>
            <person name="Aufschnaiter R."/>
            <person name="Eder M.K."/>
            <person name="Gorny A.K."/>
            <person name="Salvenmoser W."/>
            <person name="Heimberg A.M."/>
            <person name="Wheeler B.M."/>
            <person name="Peterson K.J."/>
            <person name="Boettger A."/>
            <person name="Tischler P."/>
            <person name="Wolf A."/>
            <person name="Gojobori T."/>
            <person name="Remington K.A."/>
            <person name="Strausberg R.L."/>
            <person name="Venter J."/>
            <person name="Technau U."/>
            <person name="Hobmayer B."/>
            <person name="Bosch T.C."/>
            <person name="Holstein T.W."/>
            <person name="Fujisawa T."/>
            <person name="Bode H.R."/>
            <person name="David C.N."/>
            <person name="Rokhsar D.S."/>
            <person name="Steele R.E."/>
        </authorList>
    </citation>
    <scope>NUCLEOTIDE SEQUENCE</scope>
</reference>
<dbReference type="Gene3D" id="3.40.50.300">
    <property type="entry name" value="P-loop containing nucleotide triphosphate hydrolases"/>
    <property type="match status" value="1"/>
</dbReference>
<evidence type="ECO:0000256" key="6">
    <source>
        <dbReference type="RuleBase" id="RU004347"/>
    </source>
</evidence>
<name>C9Y8X1_CURXX</name>
<dbReference type="EMBL" id="FN543104">
    <property type="protein sequence ID" value="CBA28126.1"/>
    <property type="molecule type" value="Genomic_DNA"/>
</dbReference>
<dbReference type="SUPFAM" id="SSF52540">
    <property type="entry name" value="P-loop containing nucleoside triphosphate hydrolases"/>
    <property type="match status" value="1"/>
</dbReference>
<dbReference type="InterPro" id="IPR002891">
    <property type="entry name" value="APS"/>
</dbReference>
<dbReference type="GO" id="GO:0004781">
    <property type="term" value="F:sulfate adenylyltransferase (ATP) activity"/>
    <property type="evidence" value="ECO:0007669"/>
    <property type="project" value="TreeGrafter"/>
</dbReference>
<keyword evidence="3 6" id="KW-0808">Transferase</keyword>
<evidence type="ECO:0000256" key="4">
    <source>
        <dbReference type="ARBA" id="ARBA00022741"/>
    </source>
</evidence>
<dbReference type="InterPro" id="IPR050512">
    <property type="entry name" value="Sulf_AdTrans/APS_kinase"/>
</dbReference>
<dbReference type="GO" id="GO:0070814">
    <property type="term" value="P:hydrogen sulfide biosynthetic process"/>
    <property type="evidence" value="ECO:0007669"/>
    <property type="project" value="UniProtKB-UniPathway"/>
</dbReference>
<comment type="similarity">
    <text evidence="6">Belongs to the APS kinase family.</text>
</comment>
<dbReference type="Pfam" id="PF01583">
    <property type="entry name" value="APS_kinase"/>
    <property type="match status" value="1"/>
</dbReference>
<evidence type="ECO:0000256" key="5">
    <source>
        <dbReference type="ARBA" id="ARBA00022840"/>
    </source>
</evidence>
<dbReference type="GO" id="GO:0004020">
    <property type="term" value="F:adenylylsulfate kinase activity"/>
    <property type="evidence" value="ECO:0007669"/>
    <property type="project" value="UniProtKB-EC"/>
</dbReference>
<dbReference type="PANTHER" id="PTHR42700">
    <property type="entry name" value="SULFATE ADENYLYLTRANSFERASE"/>
    <property type="match status" value="1"/>
</dbReference>
<organism evidence="8">
    <name type="scientific">Curvibacter symbiont subsp. Hydra magnipapillata</name>
    <dbReference type="NCBI Taxonomy" id="667019"/>
    <lineage>
        <taxon>Bacteria</taxon>
        <taxon>Pseudomonadati</taxon>
        <taxon>Pseudomonadota</taxon>
        <taxon>Betaproteobacteria</taxon>
        <taxon>Burkholderiales</taxon>
        <taxon>Comamonadaceae</taxon>
        <taxon>Curvibacter</taxon>
    </lineage>
</organism>
<dbReference type="CDD" id="cd02027">
    <property type="entry name" value="APSK"/>
    <property type="match status" value="1"/>
</dbReference>
<evidence type="ECO:0000256" key="1">
    <source>
        <dbReference type="ARBA" id="ARBA00001823"/>
    </source>
</evidence>
<comment type="catalytic activity">
    <reaction evidence="1 6">
        <text>adenosine 5'-phosphosulfate + ATP = 3'-phosphoadenylyl sulfate + ADP + H(+)</text>
        <dbReference type="Rhea" id="RHEA:24152"/>
        <dbReference type="ChEBI" id="CHEBI:15378"/>
        <dbReference type="ChEBI" id="CHEBI:30616"/>
        <dbReference type="ChEBI" id="CHEBI:58243"/>
        <dbReference type="ChEBI" id="CHEBI:58339"/>
        <dbReference type="ChEBI" id="CHEBI:456216"/>
        <dbReference type="EC" id="2.7.1.25"/>
    </reaction>
</comment>